<dbReference type="Gene3D" id="3.30.420.10">
    <property type="entry name" value="Ribonuclease H-like superfamily/Ribonuclease H"/>
    <property type="match status" value="1"/>
</dbReference>
<keyword evidence="4" id="KW-1185">Reference proteome</keyword>
<accession>A0A9P1GK88</accession>
<organism evidence="2">
    <name type="scientific">Cladocopium goreaui</name>
    <dbReference type="NCBI Taxonomy" id="2562237"/>
    <lineage>
        <taxon>Eukaryota</taxon>
        <taxon>Sar</taxon>
        <taxon>Alveolata</taxon>
        <taxon>Dinophyceae</taxon>
        <taxon>Suessiales</taxon>
        <taxon>Symbiodiniaceae</taxon>
        <taxon>Cladocopium</taxon>
    </lineage>
</organism>
<dbReference type="GO" id="GO:0003676">
    <property type="term" value="F:nucleic acid binding"/>
    <property type="evidence" value="ECO:0007669"/>
    <property type="project" value="InterPro"/>
</dbReference>
<name>A0A9P1GK88_9DINO</name>
<dbReference type="Proteomes" id="UP001152797">
    <property type="component" value="Unassembled WGS sequence"/>
</dbReference>
<comment type="caution">
    <text evidence="2">The sequence shown here is derived from an EMBL/GenBank/DDBJ whole genome shotgun (WGS) entry which is preliminary data.</text>
</comment>
<dbReference type="Pfam" id="PF00078">
    <property type="entry name" value="RVT_1"/>
    <property type="match status" value="1"/>
</dbReference>
<evidence type="ECO:0000313" key="2">
    <source>
        <dbReference type="EMBL" id="CAI4017170.1"/>
    </source>
</evidence>
<reference evidence="2" key="1">
    <citation type="submission" date="2022-10" db="EMBL/GenBank/DDBJ databases">
        <authorList>
            <person name="Chen Y."/>
            <person name="Dougan E. K."/>
            <person name="Chan C."/>
            <person name="Rhodes N."/>
            <person name="Thang M."/>
        </authorList>
    </citation>
    <scope>NUCLEOTIDE SEQUENCE</scope>
</reference>
<sequence length="551" mass="61321">MEIRPEEGMAVLDRSVSFDCTQPVCANGAPLPLIHADTDAIWVESPELVPVGTVVSQLHSKGTDSELFQLFLDAWKQMWGRHQQVPYSRWHTILQFARDNLPFKRMSWPAIDVRNLRDCIAHKHSATSAGLDGVTLRDLRAMPDAALSNFVALFLHAEHTGGWPQQVIAGRVTCLPKKEHPVEVLDFRPITVLGLLYRCWGTIHARHAIRALEDVLPVGLFGSRPHCYAGQVWSQLLWTIELAYEQGTALSGITADIQKAFNFLPRIVIMESCALLGFPFEILRGWSWALASMPRRFQINGSLSAPAYSTCGLPEGCALSCVGMMVVDILFHKWMTHYFPLCQPLSYVDDWQVLVTDPLRLQPVYACLEKFTQALDLFIDSKKTHMWSVSSVGRKCIRDLGMPVVPFDRNLGLAETDPADTRTWLAKLSISADVGAVHDCEGSRILAAGALPGLLQSAVRAEIYAVLKALQLAVTHEGPVMLWSDCDAVVRRVRKLLAGHAVKPNASHSDLWYEVQQCLSARVGITQITRVAAHQTDEGQGSVFAEWCFRQ</sequence>
<protein>
    <recommendedName>
        <fullName evidence="1">Reverse transcriptase domain-containing protein</fullName>
    </recommendedName>
</protein>
<proteinExistence type="predicted"/>
<dbReference type="EMBL" id="CAMXCT020006622">
    <property type="protein sequence ID" value="CAL1170545.1"/>
    <property type="molecule type" value="Genomic_DNA"/>
</dbReference>
<gene>
    <name evidence="2" type="ORF">C1SCF055_LOCUS41837</name>
</gene>
<dbReference type="InterPro" id="IPR036397">
    <property type="entry name" value="RNaseH_sf"/>
</dbReference>
<dbReference type="EMBL" id="CAMXCT010006622">
    <property type="protein sequence ID" value="CAI4017170.1"/>
    <property type="molecule type" value="Genomic_DNA"/>
</dbReference>
<dbReference type="EMBL" id="CAMXCT030006622">
    <property type="protein sequence ID" value="CAL4804482.1"/>
    <property type="molecule type" value="Genomic_DNA"/>
</dbReference>
<reference evidence="3" key="2">
    <citation type="submission" date="2024-04" db="EMBL/GenBank/DDBJ databases">
        <authorList>
            <person name="Chen Y."/>
            <person name="Shah S."/>
            <person name="Dougan E. K."/>
            <person name="Thang M."/>
            <person name="Chan C."/>
        </authorList>
    </citation>
    <scope>NUCLEOTIDE SEQUENCE [LARGE SCALE GENOMIC DNA]</scope>
</reference>
<evidence type="ECO:0000313" key="3">
    <source>
        <dbReference type="EMBL" id="CAL1170545.1"/>
    </source>
</evidence>
<dbReference type="OrthoDB" id="445826at2759"/>
<evidence type="ECO:0000313" key="4">
    <source>
        <dbReference type="Proteomes" id="UP001152797"/>
    </source>
</evidence>
<feature type="domain" description="Reverse transcriptase" evidence="1">
    <location>
        <begin position="156"/>
        <end position="404"/>
    </location>
</feature>
<dbReference type="SUPFAM" id="SSF53098">
    <property type="entry name" value="Ribonuclease H-like"/>
    <property type="match status" value="1"/>
</dbReference>
<dbReference type="InterPro" id="IPR000477">
    <property type="entry name" value="RT_dom"/>
</dbReference>
<dbReference type="PROSITE" id="PS50878">
    <property type="entry name" value="RT_POL"/>
    <property type="match status" value="1"/>
</dbReference>
<dbReference type="InterPro" id="IPR012337">
    <property type="entry name" value="RNaseH-like_sf"/>
</dbReference>
<dbReference type="AlphaFoldDB" id="A0A9P1GK88"/>
<evidence type="ECO:0000259" key="1">
    <source>
        <dbReference type="PROSITE" id="PS50878"/>
    </source>
</evidence>